<organism evidence="5 6">
    <name type="scientific">Blyttiomyces helicus</name>
    <dbReference type="NCBI Taxonomy" id="388810"/>
    <lineage>
        <taxon>Eukaryota</taxon>
        <taxon>Fungi</taxon>
        <taxon>Fungi incertae sedis</taxon>
        <taxon>Chytridiomycota</taxon>
        <taxon>Chytridiomycota incertae sedis</taxon>
        <taxon>Chytridiomycetes</taxon>
        <taxon>Chytridiomycetes incertae sedis</taxon>
        <taxon>Blyttiomyces</taxon>
    </lineage>
</organism>
<evidence type="ECO:0000259" key="4">
    <source>
        <dbReference type="SMART" id="SM00836"/>
    </source>
</evidence>
<evidence type="ECO:0000256" key="1">
    <source>
        <dbReference type="ARBA" id="ARBA00005594"/>
    </source>
</evidence>
<evidence type="ECO:0000256" key="2">
    <source>
        <dbReference type="ARBA" id="ARBA00012837"/>
    </source>
</evidence>
<dbReference type="Gene3D" id="3.40.50.620">
    <property type="entry name" value="HUPs"/>
    <property type="match status" value="1"/>
</dbReference>
<comment type="catalytic activity">
    <reaction evidence="3">
        <text>tRNA(Arg) + L-arginine + ATP = L-arginyl-tRNA(Arg) + AMP + diphosphate</text>
        <dbReference type="Rhea" id="RHEA:20301"/>
        <dbReference type="Rhea" id="RHEA-COMP:9658"/>
        <dbReference type="Rhea" id="RHEA-COMP:9673"/>
        <dbReference type="ChEBI" id="CHEBI:30616"/>
        <dbReference type="ChEBI" id="CHEBI:32682"/>
        <dbReference type="ChEBI" id="CHEBI:33019"/>
        <dbReference type="ChEBI" id="CHEBI:78442"/>
        <dbReference type="ChEBI" id="CHEBI:78513"/>
        <dbReference type="ChEBI" id="CHEBI:456215"/>
        <dbReference type="EC" id="6.1.1.19"/>
    </reaction>
</comment>
<dbReference type="GO" id="GO:0004814">
    <property type="term" value="F:arginine-tRNA ligase activity"/>
    <property type="evidence" value="ECO:0007669"/>
    <property type="project" value="UniProtKB-EC"/>
</dbReference>
<dbReference type="GO" id="GO:0032543">
    <property type="term" value="P:mitochondrial translation"/>
    <property type="evidence" value="ECO:0007669"/>
    <property type="project" value="TreeGrafter"/>
</dbReference>
<name>A0A4V1IS92_9FUNG</name>
<gene>
    <name evidence="5" type="ORF">BDK51DRAFT_41440</name>
</gene>
<sequence>MNSFAVHIVSRLAPLLAREPAEIEQFLIFKGDHFCVPLKKLALSAKEMADLAAQFRTDPFVASTRVAEPLLIFNLDPLQLLQKVVFDSDVSPSASTGSSAPPVVFVEVPLPRLGEAFGDDHLRGAVLGAFVAGACRALGIQAKVGGWEMRRETLRPFVVCISHAPVSAGMILIAYERFGSAEALSASPLEHMHDISGQIAAQLTPELQTKSEERLKRLSDRDPATLAAWTHLYNAWRSAIGQILSHLYLTNSLKTDELEYGSAAAVSGVLAALEERGMLQPGRDGKESVVDLTEYKLGRVRLTHASGAPTPIAAELVAGLRRPGRTYRGSMFSHRHHRSQFASLLRALRPDAAVPVPADHPRSLHHGPWVDVPVGNLSDFSDPLALTPIEAFDRARTHMESMCKDADDVDGRDDGPLPPPAVLSAQVAMSAIAVQLLLRRRTRDVSFDWTAIVNTQGDVGVYLQYAHARFRRLSTRTLSRCSSNPPLSPHPSIERNTPIRLPASANLTELTRSPDALRVATAMARCSAAVGTAIAELEPSRAVAALIELARAVTTATYALRVKDQPRPVAEARLALFGAASRELAKGLRVLGLQPLLRM</sequence>
<dbReference type="OrthoDB" id="68056at2759"/>
<dbReference type="SMART" id="SM00836">
    <property type="entry name" value="DALR_1"/>
    <property type="match status" value="1"/>
</dbReference>
<dbReference type="InterPro" id="IPR001278">
    <property type="entry name" value="Arg-tRNA-ligase"/>
</dbReference>
<evidence type="ECO:0000256" key="3">
    <source>
        <dbReference type="ARBA" id="ARBA00049339"/>
    </source>
</evidence>
<reference evidence="6" key="1">
    <citation type="journal article" date="2018" name="Nat. Microbiol.">
        <title>Leveraging single-cell genomics to expand the fungal tree of life.</title>
        <authorList>
            <person name="Ahrendt S.R."/>
            <person name="Quandt C.A."/>
            <person name="Ciobanu D."/>
            <person name="Clum A."/>
            <person name="Salamov A."/>
            <person name="Andreopoulos B."/>
            <person name="Cheng J.F."/>
            <person name="Woyke T."/>
            <person name="Pelin A."/>
            <person name="Henrissat B."/>
            <person name="Reynolds N.K."/>
            <person name="Benny G.L."/>
            <person name="Smith M.E."/>
            <person name="James T.Y."/>
            <person name="Grigoriev I.V."/>
        </authorList>
    </citation>
    <scope>NUCLEOTIDE SEQUENCE [LARGE SCALE GENOMIC DNA]</scope>
</reference>
<feature type="domain" description="DALR anticodon binding" evidence="4">
    <location>
        <begin position="463"/>
        <end position="599"/>
    </location>
</feature>
<keyword evidence="6" id="KW-1185">Reference proteome</keyword>
<dbReference type="Gene3D" id="1.10.730.10">
    <property type="entry name" value="Isoleucyl-tRNA Synthetase, Domain 1"/>
    <property type="match status" value="1"/>
</dbReference>
<protein>
    <recommendedName>
        <fullName evidence="2">arginine--tRNA ligase</fullName>
        <ecNumber evidence="2">6.1.1.19</ecNumber>
    </recommendedName>
</protein>
<accession>A0A4V1IS92</accession>
<evidence type="ECO:0000313" key="6">
    <source>
        <dbReference type="Proteomes" id="UP000269721"/>
    </source>
</evidence>
<dbReference type="GO" id="GO:0006420">
    <property type="term" value="P:arginyl-tRNA aminoacylation"/>
    <property type="evidence" value="ECO:0007669"/>
    <property type="project" value="InterPro"/>
</dbReference>
<dbReference type="GO" id="GO:0005739">
    <property type="term" value="C:mitochondrion"/>
    <property type="evidence" value="ECO:0007669"/>
    <property type="project" value="TreeGrafter"/>
</dbReference>
<dbReference type="EC" id="6.1.1.19" evidence="2"/>
<evidence type="ECO:0000313" key="5">
    <source>
        <dbReference type="EMBL" id="RKO92747.1"/>
    </source>
</evidence>
<proteinExistence type="inferred from homology"/>
<dbReference type="PANTHER" id="PTHR11956">
    <property type="entry name" value="ARGINYL-TRNA SYNTHETASE"/>
    <property type="match status" value="1"/>
</dbReference>
<dbReference type="InterPro" id="IPR009080">
    <property type="entry name" value="tRNAsynth_Ia_anticodon-bd"/>
</dbReference>
<dbReference type="InterPro" id="IPR014729">
    <property type="entry name" value="Rossmann-like_a/b/a_fold"/>
</dbReference>
<dbReference type="Proteomes" id="UP000269721">
    <property type="component" value="Unassembled WGS sequence"/>
</dbReference>
<dbReference type="PANTHER" id="PTHR11956:SF11">
    <property type="entry name" value="ARGININE--TRNA LIGASE, MITOCHONDRIAL-RELATED"/>
    <property type="match status" value="1"/>
</dbReference>
<dbReference type="SUPFAM" id="SSF47323">
    <property type="entry name" value="Anticodon-binding domain of a subclass of class I aminoacyl-tRNA synthetases"/>
    <property type="match status" value="1"/>
</dbReference>
<dbReference type="Pfam" id="PF05746">
    <property type="entry name" value="DALR_1"/>
    <property type="match status" value="1"/>
</dbReference>
<dbReference type="InterPro" id="IPR008909">
    <property type="entry name" value="DALR_anticod-bd"/>
</dbReference>
<dbReference type="AlphaFoldDB" id="A0A4V1IS92"/>
<comment type="similarity">
    <text evidence="1">Belongs to the class-I aminoacyl-tRNA synthetase family.</text>
</comment>
<dbReference type="GO" id="GO:0005524">
    <property type="term" value="F:ATP binding"/>
    <property type="evidence" value="ECO:0007669"/>
    <property type="project" value="InterPro"/>
</dbReference>
<dbReference type="EMBL" id="KZ994511">
    <property type="protein sequence ID" value="RKO92747.1"/>
    <property type="molecule type" value="Genomic_DNA"/>
</dbReference>